<dbReference type="KEGG" id="eaj:Q3M24_01795"/>
<accession>A0AAU8LWW8</accession>
<reference evidence="1" key="2">
    <citation type="submission" date="2024-06" db="EMBL/GenBank/DDBJ databases">
        <authorList>
            <person name="Plum-Jensen L.E."/>
            <person name="Schramm A."/>
            <person name="Marshall I.P.G."/>
        </authorList>
    </citation>
    <scope>NUCLEOTIDE SEQUENCE</scope>
    <source>
        <strain evidence="1">Rat1</strain>
    </source>
</reference>
<dbReference type="AlphaFoldDB" id="A0AAU8LWW8"/>
<gene>
    <name evidence="1" type="ORF">Q3M24_01795</name>
</gene>
<reference evidence="1" key="1">
    <citation type="journal article" date="2024" name="Syst. Appl. Microbiol.">
        <title>First single-strain enrichments of Electrothrix cable bacteria, description of E. aestuarii sp. nov. and E. rattekaaiensis sp. nov., and proposal of a cable bacteria taxonomy following the rules of the SeqCode.</title>
        <authorList>
            <person name="Plum-Jensen L.E."/>
            <person name="Schramm A."/>
            <person name="Marshall I.P.G."/>
        </authorList>
    </citation>
    <scope>NUCLEOTIDE SEQUENCE</scope>
    <source>
        <strain evidence="1">Rat1</strain>
    </source>
</reference>
<protein>
    <submittedName>
        <fullName evidence="1">Uncharacterized protein</fullName>
    </submittedName>
</protein>
<dbReference type="EMBL" id="CP159373">
    <property type="protein sequence ID" value="XCN73510.1"/>
    <property type="molecule type" value="Genomic_DNA"/>
</dbReference>
<evidence type="ECO:0000313" key="1">
    <source>
        <dbReference type="EMBL" id="XCN73510.1"/>
    </source>
</evidence>
<sequence>MNLIEVRAAQNGTLPFTQNTIYKLHSQKRYPNIIFKVCGKLVFDMDEYQAEAERCRKKSVEQAKQVRQCAQV</sequence>
<proteinExistence type="predicted"/>
<name>A0AAU8LWW8_9BACT</name>
<organism evidence="1">
    <name type="scientific">Candidatus Electrothrix aestuarii</name>
    <dbReference type="NCBI Taxonomy" id="3062594"/>
    <lineage>
        <taxon>Bacteria</taxon>
        <taxon>Pseudomonadati</taxon>
        <taxon>Thermodesulfobacteriota</taxon>
        <taxon>Desulfobulbia</taxon>
        <taxon>Desulfobulbales</taxon>
        <taxon>Desulfobulbaceae</taxon>
        <taxon>Candidatus Electrothrix</taxon>
    </lineage>
</organism>